<comment type="caution">
    <text evidence="1">The sequence shown here is derived from an EMBL/GenBank/DDBJ whole genome shotgun (WGS) entry which is preliminary data.</text>
</comment>
<evidence type="ECO:0000313" key="2">
    <source>
        <dbReference type="Proteomes" id="UP001164539"/>
    </source>
</evidence>
<gene>
    <name evidence="1" type="ORF">OWV82_011534</name>
</gene>
<dbReference type="EMBL" id="CM051399">
    <property type="protein sequence ID" value="KAJ4716530.1"/>
    <property type="molecule type" value="Genomic_DNA"/>
</dbReference>
<organism evidence="1 2">
    <name type="scientific">Melia azedarach</name>
    <name type="common">Chinaberry tree</name>
    <dbReference type="NCBI Taxonomy" id="155640"/>
    <lineage>
        <taxon>Eukaryota</taxon>
        <taxon>Viridiplantae</taxon>
        <taxon>Streptophyta</taxon>
        <taxon>Embryophyta</taxon>
        <taxon>Tracheophyta</taxon>
        <taxon>Spermatophyta</taxon>
        <taxon>Magnoliopsida</taxon>
        <taxon>eudicotyledons</taxon>
        <taxon>Gunneridae</taxon>
        <taxon>Pentapetalae</taxon>
        <taxon>rosids</taxon>
        <taxon>malvids</taxon>
        <taxon>Sapindales</taxon>
        <taxon>Meliaceae</taxon>
        <taxon>Melia</taxon>
    </lineage>
</organism>
<accession>A0ACC1XYJ1</accession>
<protein>
    <submittedName>
        <fullName evidence="1">Pectinesterase</fullName>
    </submittedName>
</protein>
<sequence length="345" mass="37621">MGSAAMRIYGRVSSLFVATFVFATFMATTSATTSSIDSSTAVLIRVDQSGRGDFKKIQDAIDAVPSNNSELVFIWVKPGTYREKIVVPADKPFITLSGTQASKTIITWSDGGDIFESPTLTVLASDFVARLLTIEKTYGSEGKAVALRVSADRAAFYGCRILSYQDTLLDDTGNHYYSNCYIEGATDFICGNAASLFERCHLHTLSVRNGSITAQKRMSSSEDTGFTFLGCKITGAGKAVLGRPWGPYSKVVYALTYMSSVILPQGWDDWRDNKKQRTVYYGEYKNYGPGANTSKRVAWSKSLSNDEAAAFLTKDVIGGKNWLRPAPSNFKRGSTIIAVKADGNK</sequence>
<reference evidence="1 2" key="1">
    <citation type="journal article" date="2023" name="Science">
        <title>Complex scaffold remodeling in plant triterpene biosynthesis.</title>
        <authorList>
            <person name="De La Pena R."/>
            <person name="Hodgson H."/>
            <person name="Liu J.C."/>
            <person name="Stephenson M.J."/>
            <person name="Martin A.C."/>
            <person name="Owen C."/>
            <person name="Harkess A."/>
            <person name="Leebens-Mack J."/>
            <person name="Jimenez L.E."/>
            <person name="Osbourn A."/>
            <person name="Sattely E.S."/>
        </authorList>
    </citation>
    <scope>NUCLEOTIDE SEQUENCE [LARGE SCALE GENOMIC DNA]</scope>
    <source>
        <strain evidence="2">cv. JPN11</strain>
        <tissue evidence="1">Leaf</tissue>
    </source>
</reference>
<evidence type="ECO:0000313" key="1">
    <source>
        <dbReference type="EMBL" id="KAJ4716530.1"/>
    </source>
</evidence>
<dbReference type="Proteomes" id="UP001164539">
    <property type="component" value="Chromosome 6"/>
</dbReference>
<name>A0ACC1XYJ1_MELAZ</name>
<keyword evidence="2" id="KW-1185">Reference proteome</keyword>
<proteinExistence type="predicted"/>